<name>A0A182VM07_ANOME</name>
<dbReference type="Proteomes" id="UP000075903">
    <property type="component" value="Unassembled WGS sequence"/>
</dbReference>
<proteinExistence type="predicted"/>
<protein>
    <submittedName>
        <fullName evidence="1">Uncharacterized protein</fullName>
    </submittedName>
</protein>
<dbReference type="EnsemblMetazoa" id="AMEM017242-RA">
    <property type="protein sequence ID" value="AMEM017242-PA"/>
    <property type="gene ID" value="AMEM017242"/>
</dbReference>
<evidence type="ECO:0000313" key="1">
    <source>
        <dbReference type="EnsemblMetazoa" id="AMEM017242-PA"/>
    </source>
</evidence>
<reference evidence="1" key="1">
    <citation type="submission" date="2020-05" db="UniProtKB">
        <authorList>
            <consortium name="EnsemblMetazoa"/>
        </authorList>
    </citation>
    <scope>IDENTIFICATION</scope>
    <source>
        <strain evidence="1">MAF</strain>
    </source>
</reference>
<keyword evidence="2" id="KW-1185">Reference proteome</keyword>
<evidence type="ECO:0000313" key="2">
    <source>
        <dbReference type="Proteomes" id="UP000075903"/>
    </source>
</evidence>
<organism evidence="1 2">
    <name type="scientific">Anopheles merus</name>
    <name type="common">Mosquito</name>
    <dbReference type="NCBI Taxonomy" id="30066"/>
    <lineage>
        <taxon>Eukaryota</taxon>
        <taxon>Metazoa</taxon>
        <taxon>Ecdysozoa</taxon>
        <taxon>Arthropoda</taxon>
        <taxon>Hexapoda</taxon>
        <taxon>Insecta</taxon>
        <taxon>Pterygota</taxon>
        <taxon>Neoptera</taxon>
        <taxon>Endopterygota</taxon>
        <taxon>Diptera</taxon>
        <taxon>Nematocera</taxon>
        <taxon>Culicoidea</taxon>
        <taxon>Culicidae</taxon>
        <taxon>Anophelinae</taxon>
        <taxon>Anopheles</taxon>
    </lineage>
</organism>
<accession>A0A182VM07</accession>
<dbReference type="VEuPathDB" id="VectorBase:AMEM017242"/>
<dbReference type="AlphaFoldDB" id="A0A182VM07"/>
<sequence>MERNQRSIVVSIKRSAITGLNLRRAGENDRAVLAGSSGGDTVGGTSRRIYILPAGILIPFTAFAQKVKNVTIAPGWAYGARWPESSAKGAEKVECAVAVAS</sequence>